<proteinExistence type="predicted"/>
<protein>
    <submittedName>
        <fullName evidence="1">N-acetylglucosaminyl-diphospho-decaprenol L-rhamnosyltransferase</fullName>
        <ecNumber evidence="1">2.4.1.289</ecNumber>
    </submittedName>
</protein>
<accession>A0A1J5S5I6</accession>
<keyword evidence="1" id="KW-0808">Transferase</keyword>
<dbReference type="GO" id="GO:0102096">
    <property type="term" value="F:decaprenyl-N-acetyl-alpha-D-glucosaminyl-pyrophosphate:dTDP-alpha-L-rhamnose rhamnosyltransferase activity"/>
    <property type="evidence" value="ECO:0007669"/>
    <property type="project" value="UniProtKB-EC"/>
</dbReference>
<dbReference type="PANTHER" id="PTHR43179:SF7">
    <property type="entry name" value="RHAMNOSYLTRANSFERASE WBBL"/>
    <property type="match status" value="1"/>
</dbReference>
<dbReference type="Gene3D" id="3.90.550.10">
    <property type="entry name" value="Spore Coat Polysaccharide Biosynthesis Protein SpsA, Chain A"/>
    <property type="match status" value="1"/>
</dbReference>
<dbReference type="AlphaFoldDB" id="A0A1J5S5I6"/>
<sequence length="311" mass="33569">MTAAARTGIVVVNYGSHALLDANLRVTVSGSDAVVVVVDSYSGHDERAHIARLAHAAGWHLVAPSSNVGFGIGMNLGVARAVELGATRLVLLNPDLALSGTGLDLLLARVDADGAALVAPRIVRPDGRPWASGCVDLLLSDGTMRSSGRRAAEPGHGAWGHEEWLSGACLALSADLWRRAGGFDQDYFLYWEDVDFSRRVQLAGGHLVVELDALAVHDEGSTHGPGAGVRAKSETYYYFNIRNRFVYATKWLTAPDRRRWVRTTPRAVRAVVLQGGRRQLFTSIAPWRAIFRGVRDGWGVLRSGGKTSPQQ</sequence>
<dbReference type="EC" id="2.4.1.289" evidence="1"/>
<dbReference type="InterPro" id="IPR029044">
    <property type="entry name" value="Nucleotide-diphossugar_trans"/>
</dbReference>
<keyword evidence="1" id="KW-0328">Glycosyltransferase</keyword>
<name>A0A1J5S5I6_9ZZZZ</name>
<gene>
    <name evidence="1" type="primary">wbbL_12</name>
    <name evidence="1" type="ORF">GALL_223720</name>
</gene>
<reference evidence="1" key="1">
    <citation type="submission" date="2016-10" db="EMBL/GenBank/DDBJ databases">
        <title>Sequence of Gallionella enrichment culture.</title>
        <authorList>
            <person name="Poehlein A."/>
            <person name="Muehling M."/>
            <person name="Daniel R."/>
        </authorList>
    </citation>
    <scope>NUCLEOTIDE SEQUENCE</scope>
</reference>
<dbReference type="EMBL" id="MLJW01000163">
    <property type="protein sequence ID" value="OIQ95597.1"/>
    <property type="molecule type" value="Genomic_DNA"/>
</dbReference>
<dbReference type="SUPFAM" id="SSF53448">
    <property type="entry name" value="Nucleotide-diphospho-sugar transferases"/>
    <property type="match status" value="1"/>
</dbReference>
<organism evidence="1">
    <name type="scientific">mine drainage metagenome</name>
    <dbReference type="NCBI Taxonomy" id="410659"/>
    <lineage>
        <taxon>unclassified sequences</taxon>
        <taxon>metagenomes</taxon>
        <taxon>ecological metagenomes</taxon>
    </lineage>
</organism>
<evidence type="ECO:0000313" key="1">
    <source>
        <dbReference type="EMBL" id="OIQ95597.1"/>
    </source>
</evidence>
<comment type="caution">
    <text evidence="1">The sequence shown here is derived from an EMBL/GenBank/DDBJ whole genome shotgun (WGS) entry which is preliminary data.</text>
</comment>
<dbReference type="PANTHER" id="PTHR43179">
    <property type="entry name" value="RHAMNOSYLTRANSFERASE WBBL"/>
    <property type="match status" value="1"/>
</dbReference>